<dbReference type="EMBL" id="MNUK01000026">
    <property type="protein sequence ID" value="OIN92074.1"/>
    <property type="molecule type" value="Genomic_DNA"/>
</dbReference>
<protein>
    <submittedName>
        <fullName evidence="1">Uncharacterized protein</fullName>
    </submittedName>
</protein>
<evidence type="ECO:0000313" key="2">
    <source>
        <dbReference type="Proteomes" id="UP000182345"/>
    </source>
</evidence>
<dbReference type="AlphaFoldDB" id="A0A1J4S065"/>
<dbReference type="Proteomes" id="UP000182345">
    <property type="component" value="Unassembled WGS sequence"/>
</dbReference>
<proteinExistence type="predicted"/>
<accession>A0A1J4S065</accession>
<organism evidence="1 2">
    <name type="scientific">Candidatus Collierbacteria bacterium CG1_02_44_10</name>
    <dbReference type="NCBI Taxonomy" id="1805087"/>
    <lineage>
        <taxon>Bacteria</taxon>
        <taxon>Candidatus Collieribacteriota</taxon>
    </lineage>
</organism>
<comment type="caution">
    <text evidence="1">The sequence shown here is derived from an EMBL/GenBank/DDBJ whole genome shotgun (WGS) entry which is preliminary data.</text>
</comment>
<gene>
    <name evidence="1" type="ORF">AUJ42_00960</name>
</gene>
<name>A0A1J4S065_9BACT</name>
<sequence length="161" mass="18957">MYKCGTLQDKTNFENEVIMIKQQFFAIWNTIRDTISPLPDPKDPVWVEIPRRYSEFLTKNQIIEIRTLILDEARISRELGLFIRPKDLDHEIRLWLVFINWLAGPKTIAEKFTLELFQEFTTGLFEQEFANSNNAFLLHLETVRTRIIHAIFNGELTADNG</sequence>
<reference evidence="1 2" key="1">
    <citation type="journal article" date="2016" name="Environ. Microbiol.">
        <title>Genomic resolution of a cold subsurface aquifer community provides metabolic insights for novel microbes adapted to high CO concentrations.</title>
        <authorList>
            <person name="Probst A.J."/>
            <person name="Castelle C.J."/>
            <person name="Singh A."/>
            <person name="Brown C.T."/>
            <person name="Anantharaman K."/>
            <person name="Sharon I."/>
            <person name="Hug L.A."/>
            <person name="Burstein D."/>
            <person name="Emerson J.B."/>
            <person name="Thomas B.C."/>
            <person name="Banfield J.F."/>
        </authorList>
    </citation>
    <scope>NUCLEOTIDE SEQUENCE [LARGE SCALE GENOMIC DNA]</scope>
    <source>
        <strain evidence="1">CG1_02_44_10</strain>
    </source>
</reference>
<evidence type="ECO:0000313" key="1">
    <source>
        <dbReference type="EMBL" id="OIN92074.1"/>
    </source>
</evidence>